<dbReference type="OrthoDB" id="6142015at2759"/>
<dbReference type="Proteomes" id="UP000023152">
    <property type="component" value="Unassembled WGS sequence"/>
</dbReference>
<protein>
    <submittedName>
        <fullName evidence="1">Uncharacterized protein</fullName>
    </submittedName>
</protein>
<evidence type="ECO:0000313" key="1">
    <source>
        <dbReference type="EMBL" id="ETN98871.1"/>
    </source>
</evidence>
<accession>X6LCR7</accession>
<dbReference type="AlphaFoldDB" id="X6LCR7"/>
<evidence type="ECO:0000313" key="2">
    <source>
        <dbReference type="Proteomes" id="UP000023152"/>
    </source>
</evidence>
<keyword evidence="2" id="KW-1185">Reference proteome</keyword>
<proteinExistence type="predicted"/>
<gene>
    <name evidence="1" type="ORF">RFI_38616</name>
</gene>
<comment type="caution">
    <text evidence="1">The sequence shown here is derived from an EMBL/GenBank/DDBJ whole genome shotgun (WGS) entry which is preliminary data.</text>
</comment>
<sequence>MLSQLYRNQWTNNRVHDISTEPPWIQLYTSEQVAMGKSTLIQRDIQRIREIHTTKTVHEICVAFNSKDIDWVTIMNRFWSHHPCVDIDEENTFIVYHLNISSCVSKEINDFLFELLFLQHINSSSQMSQCFH</sequence>
<name>X6LCR7_RETFI</name>
<reference evidence="1 2" key="1">
    <citation type="journal article" date="2013" name="Curr. Biol.">
        <title>The Genome of the Foraminiferan Reticulomyxa filosa.</title>
        <authorList>
            <person name="Glockner G."/>
            <person name="Hulsmann N."/>
            <person name="Schleicher M."/>
            <person name="Noegel A.A."/>
            <person name="Eichinger L."/>
            <person name="Gallinger C."/>
            <person name="Pawlowski J."/>
            <person name="Sierra R."/>
            <person name="Euteneuer U."/>
            <person name="Pillet L."/>
            <person name="Moustafa A."/>
            <person name="Platzer M."/>
            <person name="Groth M."/>
            <person name="Szafranski K."/>
            <person name="Schliwa M."/>
        </authorList>
    </citation>
    <scope>NUCLEOTIDE SEQUENCE [LARGE SCALE GENOMIC DNA]</scope>
</reference>
<organism evidence="1 2">
    <name type="scientific">Reticulomyxa filosa</name>
    <dbReference type="NCBI Taxonomy" id="46433"/>
    <lineage>
        <taxon>Eukaryota</taxon>
        <taxon>Sar</taxon>
        <taxon>Rhizaria</taxon>
        <taxon>Retaria</taxon>
        <taxon>Foraminifera</taxon>
        <taxon>Monothalamids</taxon>
        <taxon>Reticulomyxidae</taxon>
        <taxon>Reticulomyxa</taxon>
    </lineage>
</organism>
<dbReference type="EMBL" id="ASPP01045573">
    <property type="protein sequence ID" value="ETN98871.1"/>
    <property type="molecule type" value="Genomic_DNA"/>
</dbReference>
<feature type="non-terminal residue" evidence="1">
    <location>
        <position position="132"/>
    </location>
</feature>